<organism evidence="1 2">
    <name type="scientific">Lucilia cuprina</name>
    <name type="common">Green bottle fly</name>
    <name type="synonym">Australian sheep blowfly</name>
    <dbReference type="NCBI Taxonomy" id="7375"/>
    <lineage>
        <taxon>Eukaryota</taxon>
        <taxon>Metazoa</taxon>
        <taxon>Ecdysozoa</taxon>
        <taxon>Arthropoda</taxon>
        <taxon>Hexapoda</taxon>
        <taxon>Insecta</taxon>
        <taxon>Pterygota</taxon>
        <taxon>Neoptera</taxon>
        <taxon>Endopterygota</taxon>
        <taxon>Diptera</taxon>
        <taxon>Brachycera</taxon>
        <taxon>Muscomorpha</taxon>
        <taxon>Oestroidea</taxon>
        <taxon>Calliphoridae</taxon>
        <taxon>Luciliinae</taxon>
        <taxon>Lucilia</taxon>
    </lineage>
</organism>
<name>A0A0L0CPZ2_LUCCU</name>
<evidence type="ECO:0000313" key="2">
    <source>
        <dbReference type="Proteomes" id="UP000037069"/>
    </source>
</evidence>
<dbReference type="AlphaFoldDB" id="A0A0L0CPZ2"/>
<dbReference type="EMBL" id="JRES01000084">
    <property type="protein sequence ID" value="KNC34257.1"/>
    <property type="molecule type" value="Genomic_DNA"/>
</dbReference>
<gene>
    <name evidence="1" type="ORF">FF38_13423</name>
</gene>
<accession>A0A0L0CPZ2</accession>
<sequence>MCVQYITQNCLLNLGANFGHLTKAVVLGVIASPVPYILFGADFGLLTKVVVLDVVANPLPYTLIGSGFRASDKVIMVFIPTFKKDWGYIVLHSVCKTVIMVFIPTFKKDWGYIVLHSVCKTLKYSFKTGIISMVPSTLPNSLINKWLSYEDKL</sequence>
<reference evidence="1 2" key="1">
    <citation type="journal article" date="2015" name="Nat. Commun.">
        <title>Lucilia cuprina genome unlocks parasitic fly biology to underpin future interventions.</title>
        <authorList>
            <person name="Anstead C.A."/>
            <person name="Korhonen P.K."/>
            <person name="Young N.D."/>
            <person name="Hall R.S."/>
            <person name="Jex A.R."/>
            <person name="Murali S.C."/>
            <person name="Hughes D.S."/>
            <person name="Lee S.F."/>
            <person name="Perry T."/>
            <person name="Stroehlein A.J."/>
            <person name="Ansell B.R."/>
            <person name="Breugelmans B."/>
            <person name="Hofmann A."/>
            <person name="Qu J."/>
            <person name="Dugan S."/>
            <person name="Lee S.L."/>
            <person name="Chao H."/>
            <person name="Dinh H."/>
            <person name="Han Y."/>
            <person name="Doddapaneni H.V."/>
            <person name="Worley K.C."/>
            <person name="Muzny D.M."/>
            <person name="Ioannidis P."/>
            <person name="Waterhouse R.M."/>
            <person name="Zdobnov E.M."/>
            <person name="James P.J."/>
            <person name="Bagnall N.H."/>
            <person name="Kotze A.C."/>
            <person name="Gibbs R.A."/>
            <person name="Richards S."/>
            <person name="Batterham P."/>
            <person name="Gasser R.B."/>
        </authorList>
    </citation>
    <scope>NUCLEOTIDE SEQUENCE [LARGE SCALE GENOMIC DNA]</scope>
    <source>
        <strain evidence="1 2">LS</strain>
        <tissue evidence="1">Full body</tissue>
    </source>
</reference>
<proteinExistence type="predicted"/>
<evidence type="ECO:0000313" key="1">
    <source>
        <dbReference type="EMBL" id="KNC34257.1"/>
    </source>
</evidence>
<comment type="caution">
    <text evidence="1">The sequence shown here is derived from an EMBL/GenBank/DDBJ whole genome shotgun (WGS) entry which is preliminary data.</text>
</comment>
<keyword evidence="2" id="KW-1185">Reference proteome</keyword>
<protein>
    <submittedName>
        <fullName evidence="1">Uncharacterized protein</fullName>
    </submittedName>
</protein>
<dbReference type="Proteomes" id="UP000037069">
    <property type="component" value="Unassembled WGS sequence"/>
</dbReference>